<feature type="region of interest" description="Disordered" evidence="1">
    <location>
        <begin position="191"/>
        <end position="241"/>
    </location>
</feature>
<evidence type="ECO:0000313" key="2">
    <source>
        <dbReference type="EMBL" id="ABS16392.1"/>
    </source>
</evidence>
<dbReference type="AlphaFoldDB" id="A6X588"/>
<accession>A6X588</accession>
<dbReference type="KEGG" id="oan:Oant_3686"/>
<keyword evidence="3" id="KW-1185">Reference proteome</keyword>
<organism evidence="2 3">
    <name type="scientific">Brucella anthropi (strain ATCC 49188 / DSM 6882 / CCUG 24695 / JCM 21032 / LMG 3331 / NBRC 15819 / NCTC 12168 / Alc 37)</name>
    <name type="common">Ochrobactrum anthropi</name>
    <dbReference type="NCBI Taxonomy" id="439375"/>
    <lineage>
        <taxon>Bacteria</taxon>
        <taxon>Pseudomonadati</taxon>
        <taxon>Pseudomonadota</taxon>
        <taxon>Alphaproteobacteria</taxon>
        <taxon>Hyphomicrobiales</taxon>
        <taxon>Brucellaceae</taxon>
        <taxon>Brucella/Ochrobactrum group</taxon>
        <taxon>Brucella</taxon>
    </lineage>
</organism>
<feature type="compositionally biased region" description="Polar residues" evidence="1">
    <location>
        <begin position="227"/>
        <end position="241"/>
    </location>
</feature>
<dbReference type="EMBL" id="CP000759">
    <property type="protein sequence ID" value="ABS16392.1"/>
    <property type="molecule type" value="Genomic_DNA"/>
</dbReference>
<dbReference type="STRING" id="439375.Oant_3686"/>
<reference evidence="2 3" key="1">
    <citation type="journal article" date="2011" name="J. Bacteriol.">
        <title>Genome of Ochrobactrum anthropi ATCC 49188 T, a versatile opportunistic pathogen and symbiont of several eukaryotic hosts.</title>
        <authorList>
            <person name="Chain P.S."/>
            <person name="Lang D.M."/>
            <person name="Comerci D.J."/>
            <person name="Malfatti S.A."/>
            <person name="Vergez L.M."/>
            <person name="Shin M."/>
            <person name="Ugalde R.A."/>
            <person name="Garcia E."/>
            <person name="Tolmasky M.E."/>
        </authorList>
    </citation>
    <scope>NUCLEOTIDE SEQUENCE [LARGE SCALE GENOMIC DNA]</scope>
    <source>
        <strain evidence="3">ATCC 49188 / DSM 6882 / CCUG 24695 / JCM 21032 / LMG 3331 / NBRC 15819 / NCTC 12168 / Alc 37</strain>
    </source>
</reference>
<evidence type="ECO:0000256" key="1">
    <source>
        <dbReference type="SAM" id="MobiDB-lite"/>
    </source>
</evidence>
<name>A6X588_BRUA4</name>
<protein>
    <recommendedName>
        <fullName evidence="4">Helix-turn-helix domain-containing protein</fullName>
    </recommendedName>
</protein>
<feature type="region of interest" description="Disordered" evidence="1">
    <location>
        <begin position="1"/>
        <end position="21"/>
    </location>
</feature>
<gene>
    <name evidence="2" type="ordered locus">Oant_3686</name>
</gene>
<evidence type="ECO:0000313" key="3">
    <source>
        <dbReference type="Proteomes" id="UP000002301"/>
    </source>
</evidence>
<proteinExistence type="predicted"/>
<dbReference type="RefSeq" id="WP_012093064.1">
    <property type="nucleotide sequence ID" value="NC_009668.1"/>
</dbReference>
<sequence>MTQLKEKPVTGGNRLQGDDETSVMSQYSKALEAATEALLEDSKADDFNAKAYYKSLPTFAYLFGITLADARSIFNATKPKAKPARFIWLESINRRRELGVRALRVANAIFFSTGAHGYCWPSQSRLADLAGYEDPAEIRRGLTVLIRHGMLRSLKVYNLPKHLAEIATRPVKQNGSGRSLRGTAYSIVAPTEWERHEKRTSRPSNMRDTESLLNLKSNPKSLRDGIPTQSSGASSDTSQNVAPFIQGTDLAELDSYIGGLNG</sequence>
<evidence type="ECO:0008006" key="4">
    <source>
        <dbReference type="Google" id="ProtNLM"/>
    </source>
</evidence>
<feature type="compositionally biased region" description="Low complexity" evidence="1">
    <location>
        <begin position="211"/>
        <end position="220"/>
    </location>
</feature>
<dbReference type="Proteomes" id="UP000002301">
    <property type="component" value="Chromosome 2"/>
</dbReference>
<dbReference type="HOGENOM" id="CLU_1061037_0_0_5"/>